<dbReference type="AlphaFoldDB" id="A0A445DLV2"/>
<gene>
    <name evidence="1" type="ORF">Ahy_A03g010291</name>
</gene>
<dbReference type="EMBL" id="SDMP01000003">
    <property type="protein sequence ID" value="RYR64159.1"/>
    <property type="molecule type" value="Genomic_DNA"/>
</dbReference>
<name>A0A445DLV2_ARAHY</name>
<organism evidence="1 2">
    <name type="scientific">Arachis hypogaea</name>
    <name type="common">Peanut</name>
    <dbReference type="NCBI Taxonomy" id="3818"/>
    <lineage>
        <taxon>Eukaryota</taxon>
        <taxon>Viridiplantae</taxon>
        <taxon>Streptophyta</taxon>
        <taxon>Embryophyta</taxon>
        <taxon>Tracheophyta</taxon>
        <taxon>Spermatophyta</taxon>
        <taxon>Magnoliopsida</taxon>
        <taxon>eudicotyledons</taxon>
        <taxon>Gunneridae</taxon>
        <taxon>Pentapetalae</taxon>
        <taxon>rosids</taxon>
        <taxon>fabids</taxon>
        <taxon>Fabales</taxon>
        <taxon>Fabaceae</taxon>
        <taxon>Papilionoideae</taxon>
        <taxon>50 kb inversion clade</taxon>
        <taxon>dalbergioids sensu lato</taxon>
        <taxon>Dalbergieae</taxon>
        <taxon>Pterocarpus clade</taxon>
        <taxon>Arachis</taxon>
    </lineage>
</organism>
<keyword evidence="2" id="KW-1185">Reference proteome</keyword>
<protein>
    <submittedName>
        <fullName evidence="1">Uncharacterized protein</fullName>
    </submittedName>
</protein>
<dbReference type="Proteomes" id="UP000289738">
    <property type="component" value="Chromosome A03"/>
</dbReference>
<accession>A0A445DLV2</accession>
<evidence type="ECO:0000313" key="1">
    <source>
        <dbReference type="EMBL" id="RYR64159.1"/>
    </source>
</evidence>
<sequence>MAHKDGEADCHVIAVVLAPFWMGTSEVQAQGTLQALHHILHERAFLAMIVQTTQGNLNKLVQTLLPNGTLQGRIHRQINVAILITAFYPNHKGLLLPILDPTLDHWPPTQHLQQNNPERVHVRLLTQPLTHVVLRVQIPQTTLHVRCHVGTIRPVLRQTEIRNFRDPIIVKQYVRALHVPVDHVLCVQEVKPTRRSKAYLQAFVPREGLLVVAGVVVVEVLA</sequence>
<evidence type="ECO:0000313" key="2">
    <source>
        <dbReference type="Proteomes" id="UP000289738"/>
    </source>
</evidence>
<comment type="caution">
    <text evidence="1">The sequence shown here is derived from an EMBL/GenBank/DDBJ whole genome shotgun (WGS) entry which is preliminary data.</text>
</comment>
<reference evidence="1 2" key="1">
    <citation type="submission" date="2019-01" db="EMBL/GenBank/DDBJ databases">
        <title>Sequencing of cultivated peanut Arachis hypogaea provides insights into genome evolution and oil improvement.</title>
        <authorList>
            <person name="Chen X."/>
        </authorList>
    </citation>
    <scope>NUCLEOTIDE SEQUENCE [LARGE SCALE GENOMIC DNA]</scope>
    <source>
        <strain evidence="2">cv. Fuhuasheng</strain>
        <tissue evidence="1">Leaves</tissue>
    </source>
</reference>
<proteinExistence type="predicted"/>